<evidence type="ECO:0000256" key="10">
    <source>
        <dbReference type="ARBA" id="ARBA00023033"/>
    </source>
</evidence>
<dbReference type="PROSITE" id="PS00086">
    <property type="entry name" value="CYTOCHROME_P450"/>
    <property type="match status" value="1"/>
</dbReference>
<reference evidence="15" key="2">
    <citation type="journal article" date="2024" name="Plant">
        <title>Genomic evolution and insights into agronomic trait innovations of Sesamum species.</title>
        <authorList>
            <person name="Miao H."/>
            <person name="Wang L."/>
            <person name="Qu L."/>
            <person name="Liu H."/>
            <person name="Sun Y."/>
            <person name="Le M."/>
            <person name="Wang Q."/>
            <person name="Wei S."/>
            <person name="Zheng Y."/>
            <person name="Lin W."/>
            <person name="Duan Y."/>
            <person name="Cao H."/>
            <person name="Xiong S."/>
            <person name="Wang X."/>
            <person name="Wei L."/>
            <person name="Li C."/>
            <person name="Ma Q."/>
            <person name="Ju M."/>
            <person name="Zhao R."/>
            <person name="Li G."/>
            <person name="Mu C."/>
            <person name="Tian Q."/>
            <person name="Mei H."/>
            <person name="Zhang T."/>
            <person name="Gao T."/>
            <person name="Zhang H."/>
        </authorList>
    </citation>
    <scope>NUCLEOTIDE SEQUENCE</scope>
    <source>
        <tissue evidence="15">Leaf</tissue>
    </source>
</reference>
<dbReference type="SUPFAM" id="SSF48264">
    <property type="entry name" value="Cytochrome P450"/>
    <property type="match status" value="1"/>
</dbReference>
<dbReference type="InterPro" id="IPR001128">
    <property type="entry name" value="Cyt_P450"/>
</dbReference>
<dbReference type="Pfam" id="PF00067">
    <property type="entry name" value="p450"/>
    <property type="match status" value="1"/>
</dbReference>
<evidence type="ECO:0000256" key="5">
    <source>
        <dbReference type="ARBA" id="ARBA00022692"/>
    </source>
</evidence>
<comment type="subcellular location">
    <subcellularLocation>
        <location evidence="2">Membrane</location>
        <topology evidence="2">Single-pass membrane protein</topology>
    </subcellularLocation>
</comment>
<organism evidence="15">
    <name type="scientific">Sesamum latifolium</name>
    <dbReference type="NCBI Taxonomy" id="2727402"/>
    <lineage>
        <taxon>Eukaryota</taxon>
        <taxon>Viridiplantae</taxon>
        <taxon>Streptophyta</taxon>
        <taxon>Embryophyta</taxon>
        <taxon>Tracheophyta</taxon>
        <taxon>Spermatophyta</taxon>
        <taxon>Magnoliopsida</taxon>
        <taxon>eudicotyledons</taxon>
        <taxon>Gunneridae</taxon>
        <taxon>Pentapetalae</taxon>
        <taxon>asterids</taxon>
        <taxon>lamiids</taxon>
        <taxon>Lamiales</taxon>
        <taxon>Pedaliaceae</taxon>
        <taxon>Sesamum</taxon>
    </lineage>
</organism>
<keyword evidence="4 12" id="KW-0349">Heme</keyword>
<reference evidence="15" key="1">
    <citation type="submission" date="2020-06" db="EMBL/GenBank/DDBJ databases">
        <authorList>
            <person name="Li T."/>
            <person name="Hu X."/>
            <person name="Zhang T."/>
            <person name="Song X."/>
            <person name="Zhang H."/>
            <person name="Dai N."/>
            <person name="Sheng W."/>
            <person name="Hou X."/>
            <person name="Wei L."/>
        </authorList>
    </citation>
    <scope>NUCLEOTIDE SEQUENCE</scope>
    <source>
        <strain evidence="15">KEN1</strain>
        <tissue evidence="15">Leaf</tissue>
    </source>
</reference>
<dbReference type="EMBL" id="JACGWN010000007">
    <property type="protein sequence ID" value="KAL0443367.1"/>
    <property type="molecule type" value="Genomic_DNA"/>
</dbReference>
<keyword evidence="8 13" id="KW-0560">Oxidoreductase</keyword>
<evidence type="ECO:0000256" key="1">
    <source>
        <dbReference type="ARBA" id="ARBA00001971"/>
    </source>
</evidence>
<evidence type="ECO:0000313" key="15">
    <source>
        <dbReference type="EMBL" id="KAL0443367.1"/>
    </source>
</evidence>
<dbReference type="InterPro" id="IPR036396">
    <property type="entry name" value="Cyt_P450_sf"/>
</dbReference>
<gene>
    <name evidence="15" type="ORF">Slati_2059400</name>
</gene>
<dbReference type="Gene3D" id="1.10.630.10">
    <property type="entry name" value="Cytochrome P450"/>
    <property type="match status" value="1"/>
</dbReference>
<keyword evidence="9 12" id="KW-0408">Iron</keyword>
<dbReference type="PRINTS" id="PR00463">
    <property type="entry name" value="EP450I"/>
</dbReference>
<sequence length="498" mass="56449">MILLSLAVILPVAILVFSNTRKRLQSARYPPGPPPLPIIGNLHQFDTSNRYINLWRLAKKYGPLMSMKLGSKRVLVVSSPRIAKEALKTHDLLFCSRPKLLAQYKLAYDGSDIGYAPYSNSWRELRKICVLHLLSSKQVQSFRPVREDEVFRMIRDLSVRAGSGEVANLSLIIVDLTSTLICRTAFGKMNDEGSGKRRFHELLTESQSMKGGFFFSDYIPSLSWVDKLTGMISRLDKICKDFDEFYQELIDEHLDPNRPKSANPDLLDLLIQLKEENLSPIDLSWNRIKAILMDTFNAGTETTAATIIGAMTALIRNPTIMRRLQREIRELVGGKGKVTEDDLPKLSYLKAVIKESMRLYPPAPLLLPRETMEKCNIEGYIIPAKTLVYINAWAIARDPEYWEHPNEFMPERFLNTKVDIIGQDFQVIPFGAGRRGCPGIMMGLATVELVLANLLYTFDWDLPVGIKNEDIDTETLPGVTARKKNPLCLVPKQSKYCI</sequence>
<dbReference type="GO" id="GO:0004497">
    <property type="term" value="F:monooxygenase activity"/>
    <property type="evidence" value="ECO:0007669"/>
    <property type="project" value="UniProtKB-KW"/>
</dbReference>
<evidence type="ECO:0000256" key="9">
    <source>
        <dbReference type="ARBA" id="ARBA00023004"/>
    </source>
</evidence>
<keyword evidence="14" id="KW-0732">Signal</keyword>
<keyword evidence="11" id="KW-0472">Membrane</keyword>
<dbReference type="GO" id="GO:0005506">
    <property type="term" value="F:iron ion binding"/>
    <property type="evidence" value="ECO:0007669"/>
    <property type="project" value="InterPro"/>
</dbReference>
<dbReference type="CDD" id="cd11072">
    <property type="entry name" value="CYP71-like"/>
    <property type="match status" value="1"/>
</dbReference>
<proteinExistence type="inferred from homology"/>
<keyword evidence="10 13" id="KW-0503">Monooxygenase</keyword>
<dbReference type="AlphaFoldDB" id="A0AAW2WNP0"/>
<protein>
    <submittedName>
        <fullName evidence="15">Cytochrome</fullName>
    </submittedName>
</protein>
<evidence type="ECO:0000256" key="8">
    <source>
        <dbReference type="ARBA" id="ARBA00023002"/>
    </source>
</evidence>
<dbReference type="PANTHER" id="PTHR47955:SF22">
    <property type="entry name" value="CYTOCHROME P450 83B1-LIKE"/>
    <property type="match status" value="1"/>
</dbReference>
<dbReference type="FunFam" id="1.10.630.10:FF:000011">
    <property type="entry name" value="Cytochrome P450 83B1"/>
    <property type="match status" value="1"/>
</dbReference>
<name>A0AAW2WNP0_9LAMI</name>
<keyword evidence="7" id="KW-1133">Transmembrane helix</keyword>
<dbReference type="InterPro" id="IPR002401">
    <property type="entry name" value="Cyt_P450_E_grp-I"/>
</dbReference>
<evidence type="ECO:0000256" key="14">
    <source>
        <dbReference type="SAM" id="SignalP"/>
    </source>
</evidence>
<comment type="cofactor">
    <cofactor evidence="1 12">
        <name>heme</name>
        <dbReference type="ChEBI" id="CHEBI:30413"/>
    </cofactor>
</comment>
<feature type="binding site" description="axial binding residue" evidence="12">
    <location>
        <position position="437"/>
    </location>
    <ligand>
        <name>heme</name>
        <dbReference type="ChEBI" id="CHEBI:30413"/>
    </ligand>
    <ligandPart>
        <name>Fe</name>
        <dbReference type="ChEBI" id="CHEBI:18248"/>
    </ligandPart>
</feature>
<dbReference type="InterPro" id="IPR017972">
    <property type="entry name" value="Cyt_P450_CS"/>
</dbReference>
<dbReference type="PRINTS" id="PR00385">
    <property type="entry name" value="P450"/>
</dbReference>
<dbReference type="GO" id="GO:0016020">
    <property type="term" value="C:membrane"/>
    <property type="evidence" value="ECO:0007669"/>
    <property type="project" value="UniProtKB-SubCell"/>
</dbReference>
<evidence type="ECO:0000256" key="7">
    <source>
        <dbReference type="ARBA" id="ARBA00022989"/>
    </source>
</evidence>
<evidence type="ECO:0000256" key="3">
    <source>
        <dbReference type="ARBA" id="ARBA00010617"/>
    </source>
</evidence>
<keyword evidence="6 12" id="KW-0479">Metal-binding</keyword>
<evidence type="ECO:0000256" key="4">
    <source>
        <dbReference type="ARBA" id="ARBA00022617"/>
    </source>
</evidence>
<evidence type="ECO:0000256" key="13">
    <source>
        <dbReference type="RuleBase" id="RU000461"/>
    </source>
</evidence>
<dbReference type="GO" id="GO:0020037">
    <property type="term" value="F:heme binding"/>
    <property type="evidence" value="ECO:0007669"/>
    <property type="project" value="InterPro"/>
</dbReference>
<dbReference type="GO" id="GO:0016705">
    <property type="term" value="F:oxidoreductase activity, acting on paired donors, with incorporation or reduction of molecular oxygen"/>
    <property type="evidence" value="ECO:0007669"/>
    <property type="project" value="InterPro"/>
</dbReference>
<evidence type="ECO:0000256" key="12">
    <source>
        <dbReference type="PIRSR" id="PIRSR602401-1"/>
    </source>
</evidence>
<evidence type="ECO:0000256" key="6">
    <source>
        <dbReference type="ARBA" id="ARBA00022723"/>
    </source>
</evidence>
<evidence type="ECO:0000256" key="2">
    <source>
        <dbReference type="ARBA" id="ARBA00004167"/>
    </source>
</evidence>
<feature type="chain" id="PRO_5043878890" evidence="14">
    <location>
        <begin position="19"/>
        <end position="498"/>
    </location>
</feature>
<dbReference type="PANTHER" id="PTHR47955">
    <property type="entry name" value="CYTOCHROME P450 FAMILY 71 PROTEIN"/>
    <property type="match status" value="1"/>
</dbReference>
<accession>A0AAW2WNP0</accession>
<feature type="signal peptide" evidence="14">
    <location>
        <begin position="1"/>
        <end position="18"/>
    </location>
</feature>
<comment type="similarity">
    <text evidence="3 13">Belongs to the cytochrome P450 family.</text>
</comment>
<evidence type="ECO:0000256" key="11">
    <source>
        <dbReference type="ARBA" id="ARBA00023136"/>
    </source>
</evidence>
<comment type="caution">
    <text evidence="15">The sequence shown here is derived from an EMBL/GenBank/DDBJ whole genome shotgun (WGS) entry which is preliminary data.</text>
</comment>
<keyword evidence="5" id="KW-0812">Transmembrane</keyword>